<organism evidence="1 2">
    <name type="scientific">Paragonimus skrjabini miyazakii</name>
    <dbReference type="NCBI Taxonomy" id="59628"/>
    <lineage>
        <taxon>Eukaryota</taxon>
        <taxon>Metazoa</taxon>
        <taxon>Spiralia</taxon>
        <taxon>Lophotrochozoa</taxon>
        <taxon>Platyhelminthes</taxon>
        <taxon>Trematoda</taxon>
        <taxon>Digenea</taxon>
        <taxon>Plagiorchiida</taxon>
        <taxon>Troglotremata</taxon>
        <taxon>Troglotrematidae</taxon>
        <taxon>Paragonimus</taxon>
    </lineage>
</organism>
<keyword evidence="2" id="KW-1185">Reference proteome</keyword>
<name>A0A8S9Z3T4_9TREM</name>
<dbReference type="Proteomes" id="UP000822476">
    <property type="component" value="Unassembled WGS sequence"/>
</dbReference>
<evidence type="ECO:0000313" key="2">
    <source>
        <dbReference type="Proteomes" id="UP000822476"/>
    </source>
</evidence>
<dbReference type="AlphaFoldDB" id="A0A8S9Z3T4"/>
<reference evidence="1" key="1">
    <citation type="submission" date="2019-07" db="EMBL/GenBank/DDBJ databases">
        <title>Annotation for the trematode Paragonimus miyazaki's.</title>
        <authorList>
            <person name="Choi Y.-J."/>
        </authorList>
    </citation>
    <scope>NUCLEOTIDE SEQUENCE</scope>
    <source>
        <strain evidence="1">Japan</strain>
    </source>
</reference>
<evidence type="ECO:0000313" key="1">
    <source>
        <dbReference type="EMBL" id="KAF7260053.1"/>
    </source>
</evidence>
<comment type="caution">
    <text evidence="1">The sequence shown here is derived from an EMBL/GenBank/DDBJ whole genome shotgun (WGS) entry which is preliminary data.</text>
</comment>
<gene>
    <name evidence="1" type="ORF">EG68_03931</name>
</gene>
<accession>A0A8S9Z3T4</accession>
<dbReference type="EMBL" id="JTDE01000916">
    <property type="protein sequence ID" value="KAF7260053.1"/>
    <property type="molecule type" value="Genomic_DNA"/>
</dbReference>
<proteinExistence type="predicted"/>
<protein>
    <submittedName>
        <fullName evidence="1">Uncharacterized protein</fullName>
    </submittedName>
</protein>
<sequence>MTYNQRSNNSILIPETLEVIVYSLAEFVRVTNSVLHHKWRRYTTRTICQHHLLHVIAGPPPIVHLSSTLTD</sequence>